<keyword evidence="3" id="KW-1185">Reference proteome</keyword>
<dbReference type="AlphaFoldDB" id="A0A316UCQ3"/>
<protein>
    <submittedName>
        <fullName evidence="2">Uncharacterized protein</fullName>
    </submittedName>
</protein>
<accession>A0A316UCQ3</accession>
<dbReference type="RefSeq" id="XP_025347975.1">
    <property type="nucleotide sequence ID" value="XM_025489675.1"/>
</dbReference>
<organism evidence="2 3">
    <name type="scientific">Pseudomicrostroma glucosiphilum</name>
    <dbReference type="NCBI Taxonomy" id="1684307"/>
    <lineage>
        <taxon>Eukaryota</taxon>
        <taxon>Fungi</taxon>
        <taxon>Dikarya</taxon>
        <taxon>Basidiomycota</taxon>
        <taxon>Ustilaginomycotina</taxon>
        <taxon>Exobasidiomycetes</taxon>
        <taxon>Microstromatales</taxon>
        <taxon>Microstromatales incertae sedis</taxon>
        <taxon>Pseudomicrostroma</taxon>
    </lineage>
</organism>
<evidence type="ECO:0000313" key="2">
    <source>
        <dbReference type="EMBL" id="PWN20815.1"/>
    </source>
</evidence>
<feature type="region of interest" description="Disordered" evidence="1">
    <location>
        <begin position="31"/>
        <end position="82"/>
    </location>
</feature>
<dbReference type="GeneID" id="37011409"/>
<reference evidence="2 3" key="1">
    <citation type="journal article" date="2018" name="Mol. Biol. Evol.">
        <title>Broad Genomic Sampling Reveals a Smut Pathogenic Ancestry of the Fungal Clade Ustilaginomycotina.</title>
        <authorList>
            <person name="Kijpornyongpan T."/>
            <person name="Mondo S.J."/>
            <person name="Barry K."/>
            <person name="Sandor L."/>
            <person name="Lee J."/>
            <person name="Lipzen A."/>
            <person name="Pangilinan J."/>
            <person name="LaButti K."/>
            <person name="Hainaut M."/>
            <person name="Henrissat B."/>
            <person name="Grigoriev I.V."/>
            <person name="Spatafora J.W."/>
            <person name="Aime M.C."/>
        </authorList>
    </citation>
    <scope>NUCLEOTIDE SEQUENCE [LARGE SCALE GENOMIC DNA]</scope>
    <source>
        <strain evidence="2 3">MCA 4718</strain>
    </source>
</reference>
<dbReference type="Proteomes" id="UP000245942">
    <property type="component" value="Unassembled WGS sequence"/>
</dbReference>
<dbReference type="EMBL" id="KZ819327">
    <property type="protein sequence ID" value="PWN20815.1"/>
    <property type="molecule type" value="Genomic_DNA"/>
</dbReference>
<evidence type="ECO:0000256" key="1">
    <source>
        <dbReference type="SAM" id="MobiDB-lite"/>
    </source>
</evidence>
<gene>
    <name evidence="2" type="ORF">BCV69DRAFT_200167</name>
</gene>
<feature type="compositionally biased region" description="Low complexity" evidence="1">
    <location>
        <begin position="61"/>
        <end position="81"/>
    </location>
</feature>
<name>A0A316UCQ3_9BASI</name>
<proteinExistence type="predicted"/>
<feature type="compositionally biased region" description="Low complexity" evidence="1">
    <location>
        <begin position="31"/>
        <end position="52"/>
    </location>
</feature>
<evidence type="ECO:0000313" key="3">
    <source>
        <dbReference type="Proteomes" id="UP000245942"/>
    </source>
</evidence>
<sequence>MFYNSSTVPIGGAPFVPPSLALQDAVFYGDSSSSASSSRSSSISYPPSSSNSEANLGSAHSYGMSSSPSTSSSMQSDYSLSPRQIAAREYARRLHDHTPAPPALAAAAVVEPPKERSRAMDVLLGKSPPPLRPIPLASADHALTSPPTLARPTITTTHPSFLKCTLFSMPLSHRPQYSCLYVIITSPQLHLPAWL</sequence>